<dbReference type="AlphaFoldDB" id="T1J3Y2"/>
<sequence>MELLFLLVDGETNRMMHSDVVKTGRKQRVESQDAVTKGVLELHDSILYHSDGKILKLLSSNLSC</sequence>
<reference evidence="1" key="2">
    <citation type="submission" date="2015-02" db="UniProtKB">
        <authorList>
            <consortium name="EnsemblMetazoa"/>
        </authorList>
    </citation>
    <scope>IDENTIFICATION</scope>
</reference>
<proteinExistence type="predicted"/>
<dbReference type="Proteomes" id="UP000014500">
    <property type="component" value="Unassembled WGS sequence"/>
</dbReference>
<dbReference type="EnsemblMetazoa" id="SMAR008307-RA">
    <property type="protein sequence ID" value="SMAR008307-PA"/>
    <property type="gene ID" value="SMAR008307"/>
</dbReference>
<dbReference type="EMBL" id="JH431832">
    <property type="status" value="NOT_ANNOTATED_CDS"/>
    <property type="molecule type" value="Genomic_DNA"/>
</dbReference>
<name>T1J3Y2_STRMM</name>
<keyword evidence="2" id="KW-1185">Reference proteome</keyword>
<accession>T1J3Y2</accession>
<organism evidence="1 2">
    <name type="scientific">Strigamia maritima</name>
    <name type="common">European centipede</name>
    <name type="synonym">Geophilus maritimus</name>
    <dbReference type="NCBI Taxonomy" id="126957"/>
    <lineage>
        <taxon>Eukaryota</taxon>
        <taxon>Metazoa</taxon>
        <taxon>Ecdysozoa</taxon>
        <taxon>Arthropoda</taxon>
        <taxon>Myriapoda</taxon>
        <taxon>Chilopoda</taxon>
        <taxon>Pleurostigmophora</taxon>
        <taxon>Geophilomorpha</taxon>
        <taxon>Linotaeniidae</taxon>
        <taxon>Strigamia</taxon>
    </lineage>
</organism>
<evidence type="ECO:0000313" key="1">
    <source>
        <dbReference type="EnsemblMetazoa" id="SMAR008307-PA"/>
    </source>
</evidence>
<protein>
    <submittedName>
        <fullName evidence="1">Uncharacterized protein</fullName>
    </submittedName>
</protein>
<reference evidence="2" key="1">
    <citation type="submission" date="2011-05" db="EMBL/GenBank/DDBJ databases">
        <authorList>
            <person name="Richards S.R."/>
            <person name="Qu J."/>
            <person name="Jiang H."/>
            <person name="Jhangiani S.N."/>
            <person name="Agravi P."/>
            <person name="Goodspeed R."/>
            <person name="Gross S."/>
            <person name="Mandapat C."/>
            <person name="Jackson L."/>
            <person name="Mathew T."/>
            <person name="Pu L."/>
            <person name="Thornton R."/>
            <person name="Saada N."/>
            <person name="Wilczek-Boney K.B."/>
            <person name="Lee S."/>
            <person name="Kovar C."/>
            <person name="Wu Y."/>
            <person name="Scherer S.E."/>
            <person name="Worley K.C."/>
            <person name="Muzny D.M."/>
            <person name="Gibbs R."/>
        </authorList>
    </citation>
    <scope>NUCLEOTIDE SEQUENCE</scope>
    <source>
        <strain evidence="2">Brora</strain>
    </source>
</reference>
<dbReference type="HOGENOM" id="CLU_2870413_0_0_1"/>
<evidence type="ECO:0000313" key="2">
    <source>
        <dbReference type="Proteomes" id="UP000014500"/>
    </source>
</evidence>